<dbReference type="GO" id="GO:0003676">
    <property type="term" value="F:nucleic acid binding"/>
    <property type="evidence" value="ECO:0007669"/>
    <property type="project" value="InterPro"/>
</dbReference>
<reference evidence="2" key="1">
    <citation type="submission" date="2021-01" db="EMBL/GenBank/DDBJ databases">
        <title>Caligus Genome Assembly.</title>
        <authorList>
            <person name="Gallardo-Escarate C."/>
        </authorList>
    </citation>
    <scope>NUCLEOTIDE SEQUENCE [LARGE SCALE GENOMIC DNA]</scope>
</reference>
<evidence type="ECO:0000313" key="1">
    <source>
        <dbReference type="EMBL" id="QQP52968.1"/>
    </source>
</evidence>
<dbReference type="Proteomes" id="UP000595437">
    <property type="component" value="Chromosome 3"/>
</dbReference>
<keyword evidence="2" id="KW-1185">Reference proteome</keyword>
<protein>
    <submittedName>
        <fullName evidence="1">Transposable element</fullName>
    </submittedName>
</protein>
<evidence type="ECO:0000313" key="2">
    <source>
        <dbReference type="Proteomes" id="UP000595437"/>
    </source>
</evidence>
<gene>
    <name evidence="1" type="ORF">FKW44_005281</name>
</gene>
<dbReference type="OrthoDB" id="6722168at2759"/>
<name>A0A7T8QRW0_CALRO</name>
<accession>A0A7T8QRW0</accession>
<sequence length="63" mass="7251">MRQKVIPSIKKVAGDRPYVFQQDGAPAHTSKATQAFMYENLNFWAKDMWPPQNPDLNPLDFSI</sequence>
<dbReference type="EMBL" id="CP045892">
    <property type="protein sequence ID" value="QQP52968.1"/>
    <property type="molecule type" value="Genomic_DNA"/>
</dbReference>
<dbReference type="Gene3D" id="3.30.420.10">
    <property type="entry name" value="Ribonuclease H-like superfamily/Ribonuclease H"/>
    <property type="match status" value="1"/>
</dbReference>
<dbReference type="AlphaFoldDB" id="A0A7T8QRW0"/>
<dbReference type="InterPro" id="IPR036397">
    <property type="entry name" value="RNaseH_sf"/>
</dbReference>
<organism evidence="1 2">
    <name type="scientific">Caligus rogercresseyi</name>
    <name type="common">Sea louse</name>
    <dbReference type="NCBI Taxonomy" id="217165"/>
    <lineage>
        <taxon>Eukaryota</taxon>
        <taxon>Metazoa</taxon>
        <taxon>Ecdysozoa</taxon>
        <taxon>Arthropoda</taxon>
        <taxon>Crustacea</taxon>
        <taxon>Multicrustacea</taxon>
        <taxon>Hexanauplia</taxon>
        <taxon>Copepoda</taxon>
        <taxon>Siphonostomatoida</taxon>
        <taxon>Caligidae</taxon>
        <taxon>Caligus</taxon>
    </lineage>
</organism>
<proteinExistence type="predicted"/>